<evidence type="ECO:0000313" key="3">
    <source>
        <dbReference type="Proteomes" id="UP000299084"/>
    </source>
</evidence>
<dbReference type="AlphaFoldDB" id="A0A5N4DKM2"/>
<organism evidence="2 3">
    <name type="scientific">Camelus dromedarius</name>
    <name type="common">Dromedary</name>
    <name type="synonym">Arabian camel</name>
    <dbReference type="NCBI Taxonomy" id="9838"/>
    <lineage>
        <taxon>Eukaryota</taxon>
        <taxon>Metazoa</taxon>
        <taxon>Chordata</taxon>
        <taxon>Craniata</taxon>
        <taxon>Vertebrata</taxon>
        <taxon>Euteleostomi</taxon>
        <taxon>Mammalia</taxon>
        <taxon>Eutheria</taxon>
        <taxon>Laurasiatheria</taxon>
        <taxon>Artiodactyla</taxon>
        <taxon>Tylopoda</taxon>
        <taxon>Camelidae</taxon>
        <taxon>Camelus</taxon>
    </lineage>
</organism>
<sequence>MLGLREEKSEEQDLQGLKDKPSKFQKVKKEDKEGKHGLLQPRAHHSSSQQRQAETTEALGSAPAIPQASASPKQRRSFIRDWGPVYDNRTLPEDAGREPGSVVAVSTAEAKKKAVKKSSIRSVQETVLPIKKCKTQERVCIEVKEVVRPLLVSTLGEKSWKGLKT</sequence>
<dbReference type="EMBL" id="JWIN03000011">
    <property type="protein sequence ID" value="KAB1271681.1"/>
    <property type="molecule type" value="Genomic_DNA"/>
</dbReference>
<keyword evidence="3" id="KW-1185">Reference proteome</keyword>
<dbReference type="Proteomes" id="UP000299084">
    <property type="component" value="Unassembled WGS sequence"/>
</dbReference>
<feature type="compositionally biased region" description="Low complexity" evidence="1">
    <location>
        <begin position="61"/>
        <end position="72"/>
    </location>
</feature>
<protein>
    <submittedName>
        <fullName evidence="2">Methyl-CpG-binding protein 2</fullName>
    </submittedName>
</protein>
<name>A0A5N4DKM2_CAMDR</name>
<feature type="compositionally biased region" description="Basic and acidic residues" evidence="1">
    <location>
        <begin position="16"/>
        <end position="36"/>
    </location>
</feature>
<feature type="compositionally biased region" description="Polar residues" evidence="1">
    <location>
        <begin position="46"/>
        <end position="55"/>
    </location>
</feature>
<accession>A0A5N4DKM2</accession>
<comment type="caution">
    <text evidence="2">The sequence shown here is derived from an EMBL/GenBank/DDBJ whole genome shotgun (WGS) entry which is preliminary data.</text>
</comment>
<reference evidence="2 3" key="1">
    <citation type="journal article" date="2019" name="Mol. Ecol. Resour.">
        <title>Improving Illumina assemblies with Hi-C and long reads: an example with the North African dromedary.</title>
        <authorList>
            <person name="Elbers J.P."/>
            <person name="Rogers M.F."/>
            <person name="Perelman P.L."/>
            <person name="Proskuryakova A.A."/>
            <person name="Serdyukova N.A."/>
            <person name="Johnson W.E."/>
            <person name="Horin P."/>
            <person name="Corander J."/>
            <person name="Murphy D."/>
            <person name="Burger P.A."/>
        </authorList>
    </citation>
    <scope>NUCLEOTIDE SEQUENCE [LARGE SCALE GENOMIC DNA]</scope>
    <source>
        <strain evidence="2">Drom800</strain>
        <tissue evidence="2">Blood</tissue>
    </source>
</reference>
<feature type="region of interest" description="Disordered" evidence="1">
    <location>
        <begin position="1"/>
        <end position="81"/>
    </location>
</feature>
<proteinExistence type="predicted"/>
<gene>
    <name evidence="2" type="ORF">Cadr_000008801</name>
</gene>
<evidence type="ECO:0000313" key="2">
    <source>
        <dbReference type="EMBL" id="KAB1271681.1"/>
    </source>
</evidence>
<evidence type="ECO:0000256" key="1">
    <source>
        <dbReference type="SAM" id="MobiDB-lite"/>
    </source>
</evidence>